<proteinExistence type="predicted"/>
<accession>A0A386RDL5</accession>
<protein>
    <submittedName>
        <fullName evidence="1">Uncharacterized protein</fullName>
    </submittedName>
</protein>
<gene>
    <name evidence="1" type="ORF">BC335_0949</name>
</gene>
<reference evidence="1 2" key="1">
    <citation type="submission" date="2016-10" db="EMBL/GenBank/DDBJ databases">
        <title>Complete genomic sequencing of Lactobacillus helveticus LH99 and comparative genome analysis.</title>
        <authorList>
            <person name="Li N."/>
            <person name="You C."/>
            <person name="Liu Z."/>
        </authorList>
    </citation>
    <scope>NUCLEOTIDE SEQUENCE [LARGE SCALE GENOMIC DNA]</scope>
    <source>
        <strain evidence="1 2">LH99</strain>
    </source>
</reference>
<name>A0A386RDL5_LACHE</name>
<evidence type="ECO:0000313" key="1">
    <source>
        <dbReference type="EMBL" id="AYE61437.1"/>
    </source>
</evidence>
<dbReference type="RefSeq" id="WP_120357352.1">
    <property type="nucleotide sequence ID" value="NZ_CP017982.1"/>
</dbReference>
<dbReference type="AlphaFoldDB" id="A0A386RDL5"/>
<dbReference type="EMBL" id="CP017982">
    <property type="protein sequence ID" value="AYE61437.1"/>
    <property type="molecule type" value="Genomic_DNA"/>
</dbReference>
<evidence type="ECO:0000313" key="2">
    <source>
        <dbReference type="Proteomes" id="UP000267794"/>
    </source>
</evidence>
<dbReference type="Proteomes" id="UP000267794">
    <property type="component" value="Chromosome"/>
</dbReference>
<organism evidence="1 2">
    <name type="scientific">Lactobacillus helveticus</name>
    <name type="common">Lactobacillus suntoryeus</name>
    <dbReference type="NCBI Taxonomy" id="1587"/>
    <lineage>
        <taxon>Bacteria</taxon>
        <taxon>Bacillati</taxon>
        <taxon>Bacillota</taxon>
        <taxon>Bacilli</taxon>
        <taxon>Lactobacillales</taxon>
        <taxon>Lactobacillaceae</taxon>
        <taxon>Lactobacillus</taxon>
    </lineage>
</organism>
<sequence>MAFYMDVSDMIADFGETSEIKVWKPDDSANQAYVGGPTDEIDLDADKAEIRHEPVLPINPNSSLGRKIIAGGGQLEGKLVWYSTDKYPSGTIVKVPAQLGYYKVTTYGIWNPYSEFYEYVLEGDGQHGIEE</sequence>